<evidence type="ECO:0000256" key="3">
    <source>
        <dbReference type="ARBA" id="ARBA00022729"/>
    </source>
</evidence>
<evidence type="ECO:0000256" key="6">
    <source>
        <dbReference type="ARBA" id="ARBA00023098"/>
    </source>
</evidence>
<dbReference type="AlphaFoldDB" id="A0A0L6UXY8"/>
<dbReference type="Proteomes" id="UP000037035">
    <property type="component" value="Unassembled WGS sequence"/>
</dbReference>
<evidence type="ECO:0000256" key="8">
    <source>
        <dbReference type="PROSITE-ProRule" id="PRU00555"/>
    </source>
</evidence>
<evidence type="ECO:0000256" key="9">
    <source>
        <dbReference type="RuleBase" id="RU362103"/>
    </source>
</evidence>
<evidence type="ECO:0000256" key="5">
    <source>
        <dbReference type="ARBA" id="ARBA00022963"/>
    </source>
</evidence>
<dbReference type="InterPro" id="IPR016035">
    <property type="entry name" value="Acyl_Trfase/lysoPLipase"/>
</dbReference>
<name>A0A0L6UXY8_9BASI</name>
<dbReference type="GO" id="GO:0005829">
    <property type="term" value="C:cytosol"/>
    <property type="evidence" value="ECO:0007669"/>
    <property type="project" value="TreeGrafter"/>
</dbReference>
<gene>
    <name evidence="11" type="ORF">VP01_3248g1</name>
</gene>
<dbReference type="Pfam" id="PF01735">
    <property type="entry name" value="PLA2_B"/>
    <property type="match status" value="2"/>
</dbReference>
<reference evidence="11 12" key="1">
    <citation type="submission" date="2015-08" db="EMBL/GenBank/DDBJ databases">
        <title>Next Generation Sequencing and Analysis of the Genome of Puccinia sorghi L Schw, the Causal Agent of Maize Common Rust.</title>
        <authorList>
            <person name="Rochi L."/>
            <person name="Burguener G."/>
            <person name="Darino M."/>
            <person name="Turjanski A."/>
            <person name="Kreff E."/>
            <person name="Dieguez M.J."/>
            <person name="Sacco F."/>
        </authorList>
    </citation>
    <scope>NUCLEOTIDE SEQUENCE [LARGE SCALE GENOMIC DNA]</scope>
    <source>
        <strain evidence="11 12">RO10H11247</strain>
    </source>
</reference>
<keyword evidence="6 8" id="KW-0443">Lipid metabolism</keyword>
<comment type="similarity">
    <text evidence="1 9">Belongs to the lysophospholipase family.</text>
</comment>
<organism evidence="11 12">
    <name type="scientific">Puccinia sorghi</name>
    <dbReference type="NCBI Taxonomy" id="27349"/>
    <lineage>
        <taxon>Eukaryota</taxon>
        <taxon>Fungi</taxon>
        <taxon>Dikarya</taxon>
        <taxon>Basidiomycota</taxon>
        <taxon>Pucciniomycotina</taxon>
        <taxon>Pucciniomycetes</taxon>
        <taxon>Pucciniales</taxon>
        <taxon>Pucciniaceae</taxon>
        <taxon>Puccinia</taxon>
    </lineage>
</organism>
<comment type="caution">
    <text evidence="11">The sequence shown here is derived from an EMBL/GenBank/DDBJ whole genome shotgun (WGS) entry which is preliminary data.</text>
</comment>
<dbReference type="PANTHER" id="PTHR10728">
    <property type="entry name" value="CYTOSOLIC PHOSPHOLIPASE A2"/>
    <property type="match status" value="1"/>
</dbReference>
<dbReference type="GO" id="GO:0046475">
    <property type="term" value="P:glycerophospholipid catabolic process"/>
    <property type="evidence" value="ECO:0007669"/>
    <property type="project" value="TreeGrafter"/>
</dbReference>
<dbReference type="EC" id="3.1.1.5" evidence="2 9"/>
<accession>A0A0L6UXY8</accession>
<proteinExistence type="inferred from homology"/>
<protein>
    <recommendedName>
        <fullName evidence="2 9">Lysophospholipase</fullName>
        <ecNumber evidence="2 9">3.1.1.5</ecNumber>
    </recommendedName>
</protein>
<dbReference type="InterPro" id="IPR002642">
    <property type="entry name" value="LysoPLipase_cat_dom"/>
</dbReference>
<dbReference type="GO" id="GO:0004623">
    <property type="term" value="F:phospholipase A2 activity"/>
    <property type="evidence" value="ECO:0007669"/>
    <property type="project" value="TreeGrafter"/>
</dbReference>
<evidence type="ECO:0000313" key="11">
    <source>
        <dbReference type="EMBL" id="KNZ53406.1"/>
    </source>
</evidence>
<evidence type="ECO:0000256" key="2">
    <source>
        <dbReference type="ARBA" id="ARBA00013274"/>
    </source>
</evidence>
<dbReference type="SMART" id="SM00022">
    <property type="entry name" value="PLAc"/>
    <property type="match status" value="1"/>
</dbReference>
<evidence type="ECO:0000256" key="1">
    <source>
        <dbReference type="ARBA" id="ARBA00008780"/>
    </source>
</evidence>
<dbReference type="OrthoDB" id="4084751at2759"/>
<dbReference type="GO" id="GO:0004622">
    <property type="term" value="F:phosphatidylcholine lysophospholipase activity"/>
    <property type="evidence" value="ECO:0007669"/>
    <property type="project" value="UniProtKB-EC"/>
</dbReference>
<dbReference type="EMBL" id="LAVV01008222">
    <property type="protein sequence ID" value="KNZ53406.1"/>
    <property type="molecule type" value="Genomic_DNA"/>
</dbReference>
<dbReference type="Gene3D" id="3.40.1090.10">
    <property type="entry name" value="Cytosolic phospholipase A2 catalytic domain"/>
    <property type="match status" value="2"/>
</dbReference>
<keyword evidence="4 8" id="KW-0378">Hydrolase</keyword>
<comment type="catalytic activity">
    <reaction evidence="9">
        <text>a 1-acyl-sn-glycero-3-phosphocholine + H2O = sn-glycerol 3-phosphocholine + a fatty acid + H(+)</text>
        <dbReference type="Rhea" id="RHEA:15177"/>
        <dbReference type="ChEBI" id="CHEBI:15377"/>
        <dbReference type="ChEBI" id="CHEBI:15378"/>
        <dbReference type="ChEBI" id="CHEBI:16870"/>
        <dbReference type="ChEBI" id="CHEBI:28868"/>
        <dbReference type="ChEBI" id="CHEBI:58168"/>
        <dbReference type="EC" id="3.1.1.5"/>
    </reaction>
</comment>
<dbReference type="PROSITE" id="PS51210">
    <property type="entry name" value="PLA2C"/>
    <property type="match status" value="1"/>
</dbReference>
<evidence type="ECO:0000259" key="10">
    <source>
        <dbReference type="PROSITE" id="PS51210"/>
    </source>
</evidence>
<keyword evidence="12" id="KW-1185">Reference proteome</keyword>
<keyword evidence="5 8" id="KW-0442">Lipid degradation</keyword>
<keyword evidence="3" id="KW-0732">Signal</keyword>
<dbReference type="SUPFAM" id="SSF52151">
    <property type="entry name" value="FabD/lysophospholipase-like"/>
    <property type="match status" value="1"/>
</dbReference>
<sequence>MGARGVAYRWRDLVKLITIRHPPNNTYSKQRLLRRRLRASSTQKISTMSTVGLIRVDLLSSSEEELWSDVSLKIPTHCGTSFPVSAGVARASNAAARNQTMSEPEKLYRRGRQAVLDPLWRDFFTNGPGKATGYQSSPLMTENHHDWPVFGIAHSGGGLRASLYAAGVMQALDSRSSSPLRAVYPLASYVTGLSGGSWSVVSAAANNYPAPSELVSGWELEKDLVLPGGLSVQSGLFLNSLHETAQLKRSAGYDISITDLWGRAIGYHFLPGTNPQTHGAGMLMSGLRSTKSMQSFQVPIPIIVSNHKPADATARNPKNVPISGSTYVPLSAPVYEYSPFEFGSFDPQLSAFIPSEFLGTSLISGQPFIPTPSSKRARTSSQNRCLFNAVTALPGKYQVLTARYPNPFQGVNGAVAFDRSSEQELVIVDGGENGENIPLNPLLAPARQVDVILAADAGVNGPGWPNGSSMINTFLRATHILPAGTASFPRVPLDPKIWEQQGLTSRPVFFGCETPQNQPHPAYPLVIYLPNSPTNSPSLTNHSTFKLEYSKKETSSFLNSVLESTTRPRVPFNKGDADWPTCFSCALVDRARSRRSVARSAACENCFKRFCFS</sequence>
<evidence type="ECO:0000256" key="4">
    <source>
        <dbReference type="ARBA" id="ARBA00022801"/>
    </source>
</evidence>
<evidence type="ECO:0000256" key="7">
    <source>
        <dbReference type="ARBA" id="ARBA00023180"/>
    </source>
</evidence>
<dbReference type="STRING" id="27349.A0A0L6UXY8"/>
<dbReference type="VEuPathDB" id="FungiDB:VP01_3248g1"/>
<evidence type="ECO:0000313" key="12">
    <source>
        <dbReference type="Proteomes" id="UP000037035"/>
    </source>
</evidence>
<dbReference type="PANTHER" id="PTHR10728:SF33">
    <property type="entry name" value="LYSOPHOSPHOLIPASE 1-RELATED"/>
    <property type="match status" value="1"/>
</dbReference>
<keyword evidence="7" id="KW-0325">Glycoprotein</keyword>
<feature type="domain" description="PLA2c" evidence="10">
    <location>
        <begin position="87"/>
        <end position="613"/>
    </location>
</feature>